<evidence type="ECO:0000313" key="3">
    <source>
        <dbReference type="Proteomes" id="UP000765509"/>
    </source>
</evidence>
<dbReference type="EMBL" id="AVOT02028534">
    <property type="protein sequence ID" value="MBW0521046.1"/>
    <property type="molecule type" value="Genomic_DNA"/>
</dbReference>
<protein>
    <submittedName>
        <fullName evidence="2">Uncharacterized protein</fullName>
    </submittedName>
</protein>
<dbReference type="Proteomes" id="UP000765509">
    <property type="component" value="Unassembled WGS sequence"/>
</dbReference>
<gene>
    <name evidence="2" type="ORF">O181_060761</name>
</gene>
<sequence>MSWPQIPGDFSPQELNHGLWKSPGDPSNLHKGFPLKIRETPNSNSIGLIMWEPRMVHICYYIPLGTIFPQNSNGDAFRTKLRHSNSRPQLQHPFLRKTSQPCSLVIHGGYQQIIQGLPPPGSAGGDLLFSLQDQSRGNSKRLRIIKSVGKASSTSVSLGQLNWSIQAVIKQAVWPWPFWANSYSTVGLPSHSSIFKMARSVLTQNS</sequence>
<feature type="region of interest" description="Disordered" evidence="1">
    <location>
        <begin position="1"/>
        <end position="23"/>
    </location>
</feature>
<evidence type="ECO:0000256" key="1">
    <source>
        <dbReference type="SAM" id="MobiDB-lite"/>
    </source>
</evidence>
<accession>A0A9Q3ELH8</accession>
<reference evidence="2" key="1">
    <citation type="submission" date="2021-03" db="EMBL/GenBank/DDBJ databases">
        <title>Draft genome sequence of rust myrtle Austropuccinia psidii MF-1, a brazilian biotype.</title>
        <authorList>
            <person name="Quecine M.C."/>
            <person name="Pachon D.M.R."/>
            <person name="Bonatelli M.L."/>
            <person name="Correr F.H."/>
            <person name="Franceschini L.M."/>
            <person name="Leite T.F."/>
            <person name="Margarido G.R.A."/>
            <person name="Almeida C.A."/>
            <person name="Ferrarezi J.A."/>
            <person name="Labate C.A."/>
        </authorList>
    </citation>
    <scope>NUCLEOTIDE SEQUENCE</scope>
    <source>
        <strain evidence="2">MF-1</strain>
    </source>
</reference>
<keyword evidence="3" id="KW-1185">Reference proteome</keyword>
<name>A0A9Q3ELH8_9BASI</name>
<evidence type="ECO:0000313" key="2">
    <source>
        <dbReference type="EMBL" id="MBW0521046.1"/>
    </source>
</evidence>
<proteinExistence type="predicted"/>
<comment type="caution">
    <text evidence="2">The sequence shown here is derived from an EMBL/GenBank/DDBJ whole genome shotgun (WGS) entry which is preliminary data.</text>
</comment>
<dbReference type="AlphaFoldDB" id="A0A9Q3ELH8"/>
<organism evidence="2 3">
    <name type="scientific">Austropuccinia psidii MF-1</name>
    <dbReference type="NCBI Taxonomy" id="1389203"/>
    <lineage>
        <taxon>Eukaryota</taxon>
        <taxon>Fungi</taxon>
        <taxon>Dikarya</taxon>
        <taxon>Basidiomycota</taxon>
        <taxon>Pucciniomycotina</taxon>
        <taxon>Pucciniomycetes</taxon>
        <taxon>Pucciniales</taxon>
        <taxon>Sphaerophragmiaceae</taxon>
        <taxon>Austropuccinia</taxon>
    </lineage>
</organism>